<dbReference type="Pfam" id="PF06887">
    <property type="entry name" value="DUF1265"/>
    <property type="match status" value="1"/>
</dbReference>
<dbReference type="InterPro" id="IPR011333">
    <property type="entry name" value="SKP1/BTB/POZ_sf"/>
</dbReference>
<dbReference type="CTD" id="8581494"/>
<reference evidence="1 2" key="2">
    <citation type="journal article" date="2011" name="PLoS Genet.">
        <title>Caenorhabditis briggsae recombinant inbred line genotypes reveal inter-strain incompatibility and the evolution of recombination.</title>
        <authorList>
            <person name="Ross J.A."/>
            <person name="Koboldt D.C."/>
            <person name="Staisch J.E."/>
            <person name="Chamberlin H.M."/>
            <person name="Gupta B.P."/>
            <person name="Miller R.D."/>
            <person name="Baird S.E."/>
            <person name="Haag E.S."/>
        </authorList>
    </citation>
    <scope>NUCLEOTIDE SEQUENCE [LARGE SCALE GENOMIC DNA]</scope>
    <source>
        <strain evidence="1 2">AF16</strain>
    </source>
</reference>
<dbReference type="GeneID" id="8581494"/>
<dbReference type="InParanoid" id="A8WW79"/>
<dbReference type="AlphaFoldDB" id="A8WW79"/>
<evidence type="ECO:0000313" key="3">
    <source>
        <dbReference type="WormBase" id="CBG04102"/>
    </source>
</evidence>
<reference evidence="1 2" key="1">
    <citation type="journal article" date="2003" name="PLoS Biol.">
        <title>The genome sequence of Caenorhabditis briggsae: a platform for comparative genomics.</title>
        <authorList>
            <person name="Stein L.D."/>
            <person name="Bao Z."/>
            <person name="Blasiar D."/>
            <person name="Blumenthal T."/>
            <person name="Brent M.R."/>
            <person name="Chen N."/>
            <person name="Chinwalla A."/>
            <person name="Clarke L."/>
            <person name="Clee C."/>
            <person name="Coghlan A."/>
            <person name="Coulson A."/>
            <person name="D'Eustachio P."/>
            <person name="Fitch D.H."/>
            <person name="Fulton L.A."/>
            <person name="Fulton R.E."/>
            <person name="Griffiths-Jones S."/>
            <person name="Harris T.W."/>
            <person name="Hillier L.W."/>
            <person name="Kamath R."/>
            <person name="Kuwabara P.E."/>
            <person name="Mardis E.R."/>
            <person name="Marra M.A."/>
            <person name="Miner T.L."/>
            <person name="Minx P."/>
            <person name="Mullikin J.C."/>
            <person name="Plumb R.W."/>
            <person name="Rogers J."/>
            <person name="Schein J.E."/>
            <person name="Sohrmann M."/>
            <person name="Spieth J."/>
            <person name="Stajich J.E."/>
            <person name="Wei C."/>
            <person name="Willey D."/>
            <person name="Wilson R.K."/>
            <person name="Durbin R."/>
            <person name="Waterston R.H."/>
        </authorList>
    </citation>
    <scope>NUCLEOTIDE SEQUENCE [LARGE SCALE GENOMIC DNA]</scope>
    <source>
        <strain evidence="1 2">AF16</strain>
    </source>
</reference>
<dbReference type="HOGENOM" id="CLU_054841_0_0_1"/>
<dbReference type="WormBase" id="CBG04102">
    <property type="protein sequence ID" value="CBP46304"/>
    <property type="gene ID" value="WBGene00026842"/>
</dbReference>
<protein>
    <submittedName>
        <fullName evidence="1">Protein CBG04102</fullName>
    </submittedName>
</protein>
<sequence>MIGTGSSLEQLFWLLKFLGASENASDTITFSHSFRMKTTEAKHMMPRQFATVYKTSLINWHIQISESGGGGLPAIFRNIVDPQSRDTVHQITLHPAGQRENHPPVLSVEFRIRVIDLSGKDIITPIRFVHPPGFPARSVFSAGYCTPEHGPVKDWLGTVIGHKHFENYFFEIQTFVIFDVNVFSNMKYLNRSFGKPMPLDLNFRYNLLTNKNSHDFHLTTSTRLSFPCNKEALFVASPYFRKQLTDDMISFPLAVEFLETIEVVITWLFTETYHPPFEMTPELAREIVTLAEMILPRGPNQRQLFGSIERHCFEELIKHHEDMMYVKHMMLVAHNHKLGSLLEACHATIITYHLADFYRDMQQNPSPAFTQQLGLNRASALGRLNENYTRSLYVKCYTIKTPTTQTSQSL</sequence>
<evidence type="ECO:0000313" key="1">
    <source>
        <dbReference type="EMBL" id="CAP24888.2"/>
    </source>
</evidence>
<dbReference type="eggNOG" id="ENOG502TH5U">
    <property type="taxonomic scope" value="Eukaryota"/>
</dbReference>
<dbReference type="FunCoup" id="A8WW79">
    <property type="interactions" value="112"/>
</dbReference>
<evidence type="ECO:0000313" key="2">
    <source>
        <dbReference type="Proteomes" id="UP000008549"/>
    </source>
</evidence>
<dbReference type="SUPFAM" id="SSF54695">
    <property type="entry name" value="POZ domain"/>
    <property type="match status" value="1"/>
</dbReference>
<dbReference type="STRING" id="6238.A8WW79"/>
<dbReference type="Gene3D" id="3.30.710.10">
    <property type="entry name" value="Potassium Channel Kv1.1, Chain A"/>
    <property type="match status" value="1"/>
</dbReference>
<keyword evidence="2" id="KW-1185">Reference proteome</keyword>
<dbReference type="InterPro" id="IPR009676">
    <property type="entry name" value="DUF1265"/>
</dbReference>
<dbReference type="RefSeq" id="XP_002639501.2">
    <property type="nucleotide sequence ID" value="XM_002639455.2"/>
</dbReference>
<gene>
    <name evidence="1 3" type="ORF">CBG04102</name>
    <name evidence="1" type="ORF">CBG_04102</name>
</gene>
<name>A8WW79_CAEBR</name>
<organism evidence="1 2">
    <name type="scientific">Caenorhabditis briggsae</name>
    <dbReference type="NCBI Taxonomy" id="6238"/>
    <lineage>
        <taxon>Eukaryota</taxon>
        <taxon>Metazoa</taxon>
        <taxon>Ecdysozoa</taxon>
        <taxon>Nematoda</taxon>
        <taxon>Chromadorea</taxon>
        <taxon>Rhabditida</taxon>
        <taxon>Rhabditina</taxon>
        <taxon>Rhabditomorpha</taxon>
        <taxon>Rhabditoidea</taxon>
        <taxon>Rhabditidae</taxon>
        <taxon>Peloderinae</taxon>
        <taxon>Caenorhabditis</taxon>
    </lineage>
</organism>
<dbReference type="OMA" id="GSIERHC"/>
<dbReference type="KEGG" id="cbr:CBG_04102"/>
<accession>A8WW79</accession>
<proteinExistence type="predicted"/>
<dbReference type="Proteomes" id="UP000008549">
    <property type="component" value="Unassembled WGS sequence"/>
</dbReference>
<dbReference type="EMBL" id="HE600956">
    <property type="protein sequence ID" value="CAP24888.2"/>
    <property type="molecule type" value="Genomic_DNA"/>
</dbReference>
<dbReference type="CDD" id="cd18186">
    <property type="entry name" value="BTB_POZ_ZBTB_KLHL-like"/>
    <property type="match status" value="1"/>
</dbReference>